<comment type="similarity">
    <text evidence="1">Belongs to the UbiJ family.</text>
</comment>
<dbReference type="PANTHER" id="PTHR38693">
    <property type="entry name" value="UBIQUINONE BIOSYNTHESIS PROTEIN UBIJ"/>
    <property type="match status" value="1"/>
</dbReference>
<dbReference type="Proteomes" id="UP001595621">
    <property type="component" value="Unassembled WGS sequence"/>
</dbReference>
<sequence>MLQREWPLLVCAAAESGINRMIQQAPAEYARAQLDGKSVTVELTQLSFPLTLIFSGQRTQVLSRYEGDVSVSVKADAATLIKLGEGAQLTELIKQDKLSLDGDLATLQALSQFLQQNPLDFADPISRYLGDAPTHKLFETLKSGQMFALKVLQGTRDHLSELATEEYRIAPGRLEYLHFKDRLEDLCRDVDNIDTRIQQLTDKVKP</sequence>
<name>A0ABV7GEY2_9GAMM</name>
<dbReference type="Pfam" id="PF02036">
    <property type="entry name" value="SCP2"/>
    <property type="match status" value="1"/>
</dbReference>
<dbReference type="HAMAP" id="MF_02215">
    <property type="entry name" value="UbiJ"/>
    <property type="match status" value="1"/>
</dbReference>
<comment type="pathway">
    <text evidence="1">Cofactor biosynthesis; ubiquinone biosynthesis.</text>
</comment>
<proteinExistence type="inferred from homology"/>
<keyword evidence="1" id="KW-0831">Ubiquinone biosynthesis</keyword>
<comment type="caution">
    <text evidence="3">The sequence shown here is derived from an EMBL/GenBank/DDBJ whole genome shotgun (WGS) entry which is preliminary data.</text>
</comment>
<dbReference type="RefSeq" id="WP_248933849.1">
    <property type="nucleotide sequence ID" value="NZ_JAKILF010000001.1"/>
</dbReference>
<reference evidence="4" key="1">
    <citation type="journal article" date="2019" name="Int. J. Syst. Evol. Microbiol.">
        <title>The Global Catalogue of Microorganisms (GCM) 10K type strain sequencing project: providing services to taxonomists for standard genome sequencing and annotation.</title>
        <authorList>
            <consortium name="The Broad Institute Genomics Platform"/>
            <consortium name="The Broad Institute Genome Sequencing Center for Infectious Disease"/>
            <person name="Wu L."/>
            <person name="Ma J."/>
        </authorList>
    </citation>
    <scope>NUCLEOTIDE SEQUENCE [LARGE SCALE GENOMIC DNA]</scope>
    <source>
        <strain evidence="4">KCTC 52277</strain>
    </source>
</reference>
<organism evidence="3 4">
    <name type="scientific">Shewanella submarina</name>
    <dbReference type="NCBI Taxonomy" id="2016376"/>
    <lineage>
        <taxon>Bacteria</taxon>
        <taxon>Pseudomonadati</taxon>
        <taxon>Pseudomonadota</taxon>
        <taxon>Gammaproteobacteria</taxon>
        <taxon>Alteromonadales</taxon>
        <taxon>Shewanellaceae</taxon>
        <taxon>Shewanella</taxon>
    </lineage>
</organism>
<dbReference type="PANTHER" id="PTHR38693:SF1">
    <property type="entry name" value="UBIQUINONE BIOSYNTHESIS ACCESSORY FACTOR UBIJ"/>
    <property type="match status" value="1"/>
</dbReference>
<comment type="subcellular location">
    <subcellularLocation>
        <location evidence="1">Cytoplasm</location>
    </subcellularLocation>
</comment>
<dbReference type="InterPro" id="IPR036527">
    <property type="entry name" value="SCP2_sterol-bd_dom_sf"/>
</dbReference>
<dbReference type="EMBL" id="JBHRTD010000018">
    <property type="protein sequence ID" value="MFC3139920.1"/>
    <property type="molecule type" value="Genomic_DNA"/>
</dbReference>
<evidence type="ECO:0000313" key="3">
    <source>
        <dbReference type="EMBL" id="MFC3139920.1"/>
    </source>
</evidence>
<keyword evidence="1" id="KW-0963">Cytoplasm</keyword>
<evidence type="ECO:0000259" key="2">
    <source>
        <dbReference type="Pfam" id="PF02036"/>
    </source>
</evidence>
<accession>A0ABV7GEY2</accession>
<gene>
    <name evidence="1" type="primary">ubiJ</name>
    <name evidence="3" type="ORF">ACFOE0_17320</name>
</gene>
<dbReference type="SUPFAM" id="SSF55718">
    <property type="entry name" value="SCP-like"/>
    <property type="match status" value="1"/>
</dbReference>
<evidence type="ECO:0000256" key="1">
    <source>
        <dbReference type="HAMAP-Rule" id="MF_02215"/>
    </source>
</evidence>
<comment type="function">
    <text evidence="1">Required for ubiquinone (coenzyme Q) biosynthesis. Binds hydrophobic ubiquinone biosynthetic intermediates via its SCP2 domain and is essential for the stability of the Ubi complex. May constitute a docking platform where Ubi enzymes assemble and access their SCP2-bound polyprenyl substrates.</text>
</comment>
<protein>
    <recommendedName>
        <fullName evidence="1">Ubiquinone biosynthesis accessory factor UbiJ</fullName>
    </recommendedName>
</protein>
<dbReference type="InterPro" id="IPR038989">
    <property type="entry name" value="UbiJ"/>
</dbReference>
<evidence type="ECO:0000313" key="4">
    <source>
        <dbReference type="Proteomes" id="UP001595621"/>
    </source>
</evidence>
<keyword evidence="4" id="KW-1185">Reference proteome</keyword>
<feature type="domain" description="SCP2" evidence="2">
    <location>
        <begin position="19"/>
        <end position="114"/>
    </location>
</feature>
<dbReference type="InterPro" id="IPR003033">
    <property type="entry name" value="SCP2_sterol-bd_dom"/>
</dbReference>